<evidence type="ECO:0000256" key="1">
    <source>
        <dbReference type="SAM" id="MobiDB-lite"/>
    </source>
</evidence>
<proteinExistence type="predicted"/>
<gene>
    <name evidence="3" type="ORF">BJ322DRAFT_1017299</name>
    <name evidence="2" type="ORF">BJ322DRAFT_1019793</name>
</gene>
<protein>
    <submittedName>
        <fullName evidence="2">Uncharacterized protein</fullName>
    </submittedName>
</protein>
<name>A0A9P6L8N1_9AGAM</name>
<dbReference type="EMBL" id="WIUZ02000005">
    <property type="protein sequence ID" value="KAF9787362.1"/>
    <property type="molecule type" value="Genomic_DNA"/>
</dbReference>
<evidence type="ECO:0000313" key="4">
    <source>
        <dbReference type="Proteomes" id="UP000736335"/>
    </source>
</evidence>
<dbReference type="AlphaFoldDB" id="A0A9P6L8N1"/>
<accession>A0A9P6L8N1</accession>
<evidence type="ECO:0000313" key="3">
    <source>
        <dbReference type="EMBL" id="KAF9790627.1"/>
    </source>
</evidence>
<dbReference type="Proteomes" id="UP000736335">
    <property type="component" value="Unassembled WGS sequence"/>
</dbReference>
<comment type="caution">
    <text evidence="2">The sequence shown here is derived from an EMBL/GenBank/DDBJ whole genome shotgun (WGS) entry which is preliminary data.</text>
</comment>
<feature type="compositionally biased region" description="Low complexity" evidence="1">
    <location>
        <begin position="180"/>
        <end position="218"/>
    </location>
</feature>
<feature type="compositionally biased region" description="Polar residues" evidence="1">
    <location>
        <begin position="136"/>
        <end position="146"/>
    </location>
</feature>
<reference evidence="2" key="1">
    <citation type="journal article" date="2020" name="Nat. Commun.">
        <title>Large-scale genome sequencing of mycorrhizal fungi provides insights into the early evolution of symbiotic traits.</title>
        <authorList>
            <person name="Miyauchi S."/>
            <person name="Kiss E."/>
            <person name="Kuo A."/>
            <person name="Drula E."/>
            <person name="Kohler A."/>
            <person name="Sanchez-Garcia M."/>
            <person name="Morin E."/>
            <person name="Andreopoulos B."/>
            <person name="Barry K.W."/>
            <person name="Bonito G."/>
            <person name="Buee M."/>
            <person name="Carver A."/>
            <person name="Chen C."/>
            <person name="Cichocki N."/>
            <person name="Clum A."/>
            <person name="Culley D."/>
            <person name="Crous P.W."/>
            <person name="Fauchery L."/>
            <person name="Girlanda M."/>
            <person name="Hayes R.D."/>
            <person name="Keri Z."/>
            <person name="LaButti K."/>
            <person name="Lipzen A."/>
            <person name="Lombard V."/>
            <person name="Magnuson J."/>
            <person name="Maillard F."/>
            <person name="Murat C."/>
            <person name="Nolan M."/>
            <person name="Ohm R.A."/>
            <person name="Pangilinan J."/>
            <person name="Pereira M.F."/>
            <person name="Perotto S."/>
            <person name="Peter M."/>
            <person name="Pfister S."/>
            <person name="Riley R."/>
            <person name="Sitrit Y."/>
            <person name="Stielow J.B."/>
            <person name="Szollosi G."/>
            <person name="Zifcakova L."/>
            <person name="Stursova M."/>
            <person name="Spatafora J.W."/>
            <person name="Tedersoo L."/>
            <person name="Vaario L.M."/>
            <person name="Yamada A."/>
            <person name="Yan M."/>
            <person name="Wang P."/>
            <person name="Xu J."/>
            <person name="Bruns T."/>
            <person name="Baldrian P."/>
            <person name="Vilgalys R."/>
            <person name="Dunand C."/>
            <person name="Henrissat B."/>
            <person name="Grigoriev I.V."/>
            <person name="Hibbett D."/>
            <person name="Nagy L.G."/>
            <person name="Martin F.M."/>
        </authorList>
    </citation>
    <scope>NUCLEOTIDE SEQUENCE</scope>
    <source>
        <strain evidence="2">UH-Tt-Lm1</strain>
    </source>
</reference>
<feature type="compositionally biased region" description="Low complexity" evidence="1">
    <location>
        <begin position="147"/>
        <end position="169"/>
    </location>
</feature>
<feature type="region of interest" description="Disordered" evidence="1">
    <location>
        <begin position="123"/>
        <end position="227"/>
    </location>
</feature>
<keyword evidence="4" id="KW-1185">Reference proteome</keyword>
<sequence>MAGTRAKNKDTHPAAPVMTTAAKIRAGIPTTKRQKKATKDDKIRALEARLAAFEQPDDAVAISQDPLFTRDSSPEDVDHLVIGSEAPTEADNEEFILVGGKRVPLSSYNPRALKRTKGFSSFHDVRPTVRNKPSGLISNWPQALTKTSMPLSRSSTPTLSTPSSSSQLPSPSPLVNPWHAPMLAMSSSSSSSQLPSPSPLANSWHAPMLTMSSSSSSPQVPPSPLTTPWQQDVFPIMSNMGPMIPVSDAATPFIGQPPFPFQFNTQNHQAANNLQQFQQAIPQPQQAVYSMPRRFRDEAGNLQTPGLKDLPFDLKLEFRNIFIRHIMKIVFYDKLPWSNPLCPVYQKEFSIIYPDLPFQIHPDDAVVLPVKYPELSSFSIFSHFLTSQTNRELGVLRNQIGSDALAAVIKYLPTQYNKRMLDSKAARGAYVQTLLDSSQKPFIWEYFRPGTIEIPRGEENYYDEKRRGPFQSPPVLRAFWTYFTSAGIHMRLPSEDAGRPVGALAMAAAAVERGYFLHRSGDLTSFTAEFSTTNWIKATNMYLAKIKNLTDDNWNGIFEGLYQVQEARAHEFQNEVGAVVEEEYEPLLSDDPPTPPPV</sequence>
<reference evidence="2" key="2">
    <citation type="submission" date="2020-11" db="EMBL/GenBank/DDBJ databases">
        <authorList>
            <consortium name="DOE Joint Genome Institute"/>
            <person name="Kuo A."/>
            <person name="Miyauchi S."/>
            <person name="Kiss E."/>
            <person name="Drula E."/>
            <person name="Kohler A."/>
            <person name="Sanchez-Garcia M."/>
            <person name="Andreopoulos B."/>
            <person name="Barry K.W."/>
            <person name="Bonito G."/>
            <person name="Buee M."/>
            <person name="Carver A."/>
            <person name="Chen C."/>
            <person name="Cichocki N."/>
            <person name="Clum A."/>
            <person name="Culley D."/>
            <person name="Crous P.W."/>
            <person name="Fauchery L."/>
            <person name="Girlanda M."/>
            <person name="Hayes R."/>
            <person name="Keri Z."/>
            <person name="Labutti K."/>
            <person name="Lipzen A."/>
            <person name="Lombard V."/>
            <person name="Magnuson J."/>
            <person name="Maillard F."/>
            <person name="Morin E."/>
            <person name="Murat C."/>
            <person name="Nolan M."/>
            <person name="Ohm R."/>
            <person name="Pangilinan J."/>
            <person name="Pereira M."/>
            <person name="Perotto S."/>
            <person name="Peter M."/>
            <person name="Riley R."/>
            <person name="Sitrit Y."/>
            <person name="Stielow B."/>
            <person name="Szollosi G."/>
            <person name="Zifcakova L."/>
            <person name="Stursova M."/>
            <person name="Spatafora J.W."/>
            <person name="Tedersoo L."/>
            <person name="Vaario L.-M."/>
            <person name="Yamada A."/>
            <person name="Yan M."/>
            <person name="Wang P."/>
            <person name="Xu J."/>
            <person name="Bruns T."/>
            <person name="Baldrian P."/>
            <person name="Vilgalys R."/>
            <person name="Henrissat B."/>
            <person name="Grigoriev I.V."/>
            <person name="Hibbett D."/>
            <person name="Nagy L.G."/>
            <person name="Martin F.M."/>
        </authorList>
    </citation>
    <scope>NUCLEOTIDE SEQUENCE</scope>
    <source>
        <strain evidence="2">UH-Tt-Lm1</strain>
    </source>
</reference>
<organism evidence="2 4">
    <name type="scientific">Thelephora terrestris</name>
    <dbReference type="NCBI Taxonomy" id="56493"/>
    <lineage>
        <taxon>Eukaryota</taxon>
        <taxon>Fungi</taxon>
        <taxon>Dikarya</taxon>
        <taxon>Basidiomycota</taxon>
        <taxon>Agaricomycotina</taxon>
        <taxon>Agaricomycetes</taxon>
        <taxon>Thelephorales</taxon>
        <taxon>Thelephoraceae</taxon>
        <taxon>Thelephora</taxon>
    </lineage>
</organism>
<evidence type="ECO:0000313" key="2">
    <source>
        <dbReference type="EMBL" id="KAF9787362.1"/>
    </source>
</evidence>
<dbReference type="EMBL" id="WIUZ02000002">
    <property type="protein sequence ID" value="KAF9790627.1"/>
    <property type="molecule type" value="Genomic_DNA"/>
</dbReference>